<organism evidence="6 7">
    <name type="scientific">Absidia repens</name>
    <dbReference type="NCBI Taxonomy" id="90262"/>
    <lineage>
        <taxon>Eukaryota</taxon>
        <taxon>Fungi</taxon>
        <taxon>Fungi incertae sedis</taxon>
        <taxon>Mucoromycota</taxon>
        <taxon>Mucoromycotina</taxon>
        <taxon>Mucoromycetes</taxon>
        <taxon>Mucorales</taxon>
        <taxon>Cunninghamellaceae</taxon>
        <taxon>Absidia</taxon>
    </lineage>
</organism>
<keyword evidence="3" id="KW-0862">Zinc</keyword>
<evidence type="ECO:0000313" key="6">
    <source>
        <dbReference type="EMBL" id="ORZ07617.1"/>
    </source>
</evidence>
<dbReference type="GO" id="GO:0051603">
    <property type="term" value="P:proteolysis involved in protein catabolic process"/>
    <property type="evidence" value="ECO:0007669"/>
    <property type="project" value="TreeGrafter"/>
</dbReference>
<dbReference type="PANTHER" id="PTHR13363:SF5">
    <property type="entry name" value="E3 UBIQUITIN-PROTEIN LIGASE RNF123"/>
    <property type="match status" value="1"/>
</dbReference>
<dbReference type="PROSITE" id="PS50188">
    <property type="entry name" value="B302_SPRY"/>
    <property type="match status" value="1"/>
</dbReference>
<feature type="compositionally biased region" description="Low complexity" evidence="4">
    <location>
        <begin position="428"/>
        <end position="437"/>
    </location>
</feature>
<sequence>MTIFTRQKAMYPKDKGGSYFFDKNTTVMIEHSWKHVLAIARNQMEELDLPPSNSNNDLRQTPSATSFYHHPSSSYSSGSSTVDTGARAQHRILSEQLGQRQSQQQQQHNGLYDRERLMIQALDTLFSVACEGSGYIIFLATMVQLLDPDCPVSMAFLSHVIDRATLPSKSTMACVSSALLSKLGFKYSHHTHAALSTTMYGDSTKNNNGRWNAWMAQTCTAWTNQQHKQQSPMCEFGSQVDGRMKRNFLVILAILAEKFAGEMVHLLWTPDISVILFYFLASSDETWTVRVFALLVLEKFALTGDIKSSILQHPLHIQDALKQAIGDSKFGGLDGTEHNDAVITTTSTHAATTTRYKDEDDPTVRTGISAFLNTLGKCHERPCVDWISTCIQKLSKRKPATQHSSNSMEQECTTIHRDSNNDNSYLHQQQSSSSSSSTEFMDIDKLDREDSYDMYSDDDDDDDDDVDNCDDGCFNNCDDASDNISRYGLTEQEDQEDAIKDRGYSFDSSWTAENTCNLDYNNEGNRKSSSLMRLENSPRASVMKRMELALCAEWSLGHIFNNNLDKCGPSTWDLSGLNVIVNPFDATQHWKIGTNGLELRNDRLYFESIRATACVKKVDVTEGIMQIGWCTNRCRFVPEDGYGVGDDQHGFAFDTYRSAVWANGSAVYPQQRSPQYKCRAGDVLGSFLDMDQGICSFYVNGKDLGSTVAFEHASSSSSNKDDDHNGMEGLFPAFSLTTHQHILVNFGDRPWMYLPDKLIVASSSTAGTMNSRNEEWKGINQADSMTATFRQQLKNGKSHSHAATLDDLNDDDATMVTTDTTTTTLCSSQSQSSLALSKNNAHDNNDLMNDDDWDGPLCTMCFNEPKDTNLIPCGHGSWGATCTKILESW</sequence>
<evidence type="ECO:0000256" key="3">
    <source>
        <dbReference type="ARBA" id="ARBA00022833"/>
    </source>
</evidence>
<dbReference type="Pfam" id="PF00622">
    <property type="entry name" value="SPRY"/>
    <property type="match status" value="1"/>
</dbReference>
<dbReference type="SUPFAM" id="SSF49899">
    <property type="entry name" value="Concanavalin A-like lectins/glucanases"/>
    <property type="match status" value="1"/>
</dbReference>
<keyword evidence="7" id="KW-1185">Reference proteome</keyword>
<feature type="region of interest" description="Disordered" evidence="4">
    <location>
        <begin position="417"/>
        <end position="441"/>
    </location>
</feature>
<dbReference type="GO" id="GO:0004842">
    <property type="term" value="F:ubiquitin-protein transferase activity"/>
    <property type="evidence" value="ECO:0007669"/>
    <property type="project" value="InterPro"/>
</dbReference>
<dbReference type="Gene3D" id="2.60.120.920">
    <property type="match status" value="1"/>
</dbReference>
<dbReference type="InterPro" id="IPR013320">
    <property type="entry name" value="ConA-like_dom_sf"/>
</dbReference>
<keyword evidence="1" id="KW-0479">Metal-binding</keyword>
<evidence type="ECO:0000259" key="5">
    <source>
        <dbReference type="PROSITE" id="PS50188"/>
    </source>
</evidence>
<accession>A0A1X2I285</accession>
<dbReference type="InterPro" id="IPR043136">
    <property type="entry name" value="B30.2/SPRY_sf"/>
</dbReference>
<evidence type="ECO:0000313" key="7">
    <source>
        <dbReference type="Proteomes" id="UP000193560"/>
    </source>
</evidence>
<evidence type="ECO:0000256" key="1">
    <source>
        <dbReference type="ARBA" id="ARBA00022723"/>
    </source>
</evidence>
<dbReference type="AlphaFoldDB" id="A0A1X2I285"/>
<feature type="domain" description="B30.2/SPRY" evidence="5">
    <location>
        <begin position="528"/>
        <end position="751"/>
    </location>
</feature>
<name>A0A1X2I285_9FUNG</name>
<dbReference type="InterPro" id="IPR001870">
    <property type="entry name" value="B30.2/SPRY"/>
</dbReference>
<feature type="compositionally biased region" description="Polar residues" evidence="4">
    <location>
        <begin position="51"/>
        <end position="66"/>
    </location>
</feature>
<dbReference type="Proteomes" id="UP000193560">
    <property type="component" value="Unassembled WGS sequence"/>
</dbReference>
<evidence type="ECO:0000256" key="4">
    <source>
        <dbReference type="SAM" id="MobiDB-lite"/>
    </source>
</evidence>
<dbReference type="PANTHER" id="PTHR13363">
    <property type="entry name" value="RING FINGER AND SRY DOMAIN-CONTAINING"/>
    <property type="match status" value="1"/>
</dbReference>
<gene>
    <name evidence="6" type="ORF">BCR42DRAFT_425870</name>
</gene>
<dbReference type="EMBL" id="MCGE01000034">
    <property type="protein sequence ID" value="ORZ07617.1"/>
    <property type="molecule type" value="Genomic_DNA"/>
</dbReference>
<reference evidence="6 7" key="1">
    <citation type="submission" date="2016-07" db="EMBL/GenBank/DDBJ databases">
        <title>Pervasive Adenine N6-methylation of Active Genes in Fungi.</title>
        <authorList>
            <consortium name="DOE Joint Genome Institute"/>
            <person name="Mondo S.J."/>
            <person name="Dannebaum R.O."/>
            <person name="Kuo R.C."/>
            <person name="Labutti K."/>
            <person name="Haridas S."/>
            <person name="Kuo A."/>
            <person name="Salamov A."/>
            <person name="Ahrendt S.R."/>
            <person name="Lipzen A."/>
            <person name="Sullivan W."/>
            <person name="Andreopoulos W.B."/>
            <person name="Clum A."/>
            <person name="Lindquist E."/>
            <person name="Daum C."/>
            <person name="Ramamoorthy G.K."/>
            <person name="Gryganskyi A."/>
            <person name="Culley D."/>
            <person name="Magnuson J.K."/>
            <person name="James T.Y."/>
            <person name="O'Malley M.A."/>
            <person name="Stajich J.E."/>
            <person name="Spatafora J.W."/>
            <person name="Visel A."/>
            <person name="Grigoriev I.V."/>
        </authorList>
    </citation>
    <scope>NUCLEOTIDE SEQUENCE [LARGE SCALE GENOMIC DNA]</scope>
    <source>
        <strain evidence="6 7">NRRL 1336</strain>
    </source>
</reference>
<dbReference type="OrthoDB" id="2967263at2759"/>
<feature type="region of interest" description="Disordered" evidence="4">
    <location>
        <begin position="48"/>
        <end position="82"/>
    </location>
</feature>
<dbReference type="GO" id="GO:0005737">
    <property type="term" value="C:cytoplasm"/>
    <property type="evidence" value="ECO:0007669"/>
    <property type="project" value="TreeGrafter"/>
</dbReference>
<comment type="caution">
    <text evidence="6">The sequence shown here is derived from an EMBL/GenBank/DDBJ whole genome shotgun (WGS) entry which is preliminary data.</text>
</comment>
<dbReference type="SMART" id="SM00449">
    <property type="entry name" value="SPRY"/>
    <property type="match status" value="1"/>
</dbReference>
<dbReference type="STRING" id="90262.A0A1X2I285"/>
<dbReference type="InterPro" id="IPR045129">
    <property type="entry name" value="RNF123/RKP/RSPRY1"/>
</dbReference>
<dbReference type="InterPro" id="IPR003877">
    <property type="entry name" value="SPRY_dom"/>
</dbReference>
<dbReference type="GO" id="GO:0008270">
    <property type="term" value="F:zinc ion binding"/>
    <property type="evidence" value="ECO:0007669"/>
    <property type="project" value="UniProtKB-KW"/>
</dbReference>
<evidence type="ECO:0000256" key="2">
    <source>
        <dbReference type="ARBA" id="ARBA00022771"/>
    </source>
</evidence>
<keyword evidence="2" id="KW-0863">Zinc-finger</keyword>
<proteinExistence type="predicted"/>
<protein>
    <recommendedName>
        <fullName evidence="5">B30.2/SPRY domain-containing protein</fullName>
    </recommendedName>
</protein>